<reference evidence="2 3" key="1">
    <citation type="journal article" date="2018" name="ACS Chem. Biol.">
        <title>Ketoreductase domain dysfunction expands chemodiversity: malyngamide biosynthesis in the cyanobacterium Okeania hirsuta.</title>
        <authorList>
            <person name="Moss N.A."/>
            <person name="Leao T."/>
            <person name="Rankin M."/>
            <person name="McCullough T.M."/>
            <person name="Qu P."/>
            <person name="Korobeynikov A."/>
            <person name="Smith J.L."/>
            <person name="Gerwick L."/>
            <person name="Gerwick W.H."/>
        </authorList>
    </citation>
    <scope>NUCLEOTIDE SEQUENCE [LARGE SCALE GENOMIC DNA]</scope>
    <source>
        <strain evidence="2 3">PAB10Feb10-1</strain>
    </source>
</reference>
<name>A0A3N6PAJ8_9CYAN</name>
<sequence length="64" mass="7593">MDVSKYVYEFICLAIPMIKTYDCQAEDERPCDDKMLGYLETQNEEEQQDNPIWDAPQEAEREVD</sequence>
<gene>
    <name evidence="2" type="ORF">D5R40_31635</name>
</gene>
<evidence type="ECO:0000313" key="3">
    <source>
        <dbReference type="Proteomes" id="UP000269154"/>
    </source>
</evidence>
<accession>A0A3N6PAJ8</accession>
<organism evidence="2 3">
    <name type="scientific">Okeania hirsuta</name>
    <dbReference type="NCBI Taxonomy" id="1458930"/>
    <lineage>
        <taxon>Bacteria</taxon>
        <taxon>Bacillati</taxon>
        <taxon>Cyanobacteriota</taxon>
        <taxon>Cyanophyceae</taxon>
        <taxon>Oscillatoriophycideae</taxon>
        <taxon>Oscillatoriales</taxon>
        <taxon>Microcoleaceae</taxon>
        <taxon>Okeania</taxon>
    </lineage>
</organism>
<dbReference type="EMBL" id="RCBY01000397">
    <property type="protein sequence ID" value="RQH21125.1"/>
    <property type="molecule type" value="Genomic_DNA"/>
</dbReference>
<dbReference type="Proteomes" id="UP000269154">
    <property type="component" value="Unassembled WGS sequence"/>
</dbReference>
<feature type="region of interest" description="Disordered" evidence="1">
    <location>
        <begin position="41"/>
        <end position="64"/>
    </location>
</feature>
<protein>
    <submittedName>
        <fullName evidence="2">Uncharacterized protein</fullName>
    </submittedName>
</protein>
<dbReference type="AlphaFoldDB" id="A0A3N6PAJ8"/>
<proteinExistence type="predicted"/>
<comment type="caution">
    <text evidence="2">The sequence shown here is derived from an EMBL/GenBank/DDBJ whole genome shotgun (WGS) entry which is preliminary data.</text>
</comment>
<evidence type="ECO:0000256" key="1">
    <source>
        <dbReference type="SAM" id="MobiDB-lite"/>
    </source>
</evidence>
<evidence type="ECO:0000313" key="2">
    <source>
        <dbReference type="EMBL" id="RQH21125.1"/>
    </source>
</evidence>
<keyword evidence="3" id="KW-1185">Reference proteome</keyword>
<dbReference type="RefSeq" id="WP_124155714.1">
    <property type="nucleotide sequence ID" value="NZ_RCBY01000397.1"/>
</dbReference>